<name>A0AAW9SN00_9RHOB</name>
<evidence type="ECO:0000313" key="2">
    <source>
        <dbReference type="Proteomes" id="UP001428774"/>
    </source>
</evidence>
<dbReference type="GO" id="GO:0016791">
    <property type="term" value="F:phosphatase activity"/>
    <property type="evidence" value="ECO:0007669"/>
    <property type="project" value="TreeGrafter"/>
</dbReference>
<protein>
    <submittedName>
        <fullName evidence="1">Histidine phosphatase family protein</fullName>
        <ecNumber evidence="1">3.1.3.-</ecNumber>
    </submittedName>
</protein>
<organism evidence="1 2">
    <name type="scientific">Ponticoccus litoralis</name>
    <dbReference type="NCBI Taxonomy" id="422297"/>
    <lineage>
        <taxon>Bacteria</taxon>
        <taxon>Pseudomonadati</taxon>
        <taxon>Pseudomonadota</taxon>
        <taxon>Alphaproteobacteria</taxon>
        <taxon>Rhodobacterales</taxon>
        <taxon>Roseobacteraceae</taxon>
        <taxon>Ponticoccus</taxon>
    </lineage>
</organism>
<dbReference type="SMART" id="SM00855">
    <property type="entry name" value="PGAM"/>
    <property type="match status" value="1"/>
</dbReference>
<dbReference type="SUPFAM" id="SSF53254">
    <property type="entry name" value="Phosphoglycerate mutase-like"/>
    <property type="match status" value="1"/>
</dbReference>
<evidence type="ECO:0000313" key="1">
    <source>
        <dbReference type="EMBL" id="MEN9061911.1"/>
    </source>
</evidence>
<dbReference type="PROSITE" id="PS00175">
    <property type="entry name" value="PG_MUTASE"/>
    <property type="match status" value="1"/>
</dbReference>
<dbReference type="InterPro" id="IPR013078">
    <property type="entry name" value="His_Pase_superF_clade-1"/>
</dbReference>
<reference evidence="1 2" key="1">
    <citation type="submission" date="2024-05" db="EMBL/GenBank/DDBJ databases">
        <title>Genome sequence of Ponticoccus litoralis KCCM 90028.</title>
        <authorList>
            <person name="Kim J.M."/>
            <person name="Lee J.K."/>
            <person name="Choi B.J."/>
            <person name="Bayburt H."/>
            <person name="Baek J.H."/>
            <person name="Jeon C.O."/>
        </authorList>
    </citation>
    <scope>NUCLEOTIDE SEQUENCE [LARGE SCALE GENOMIC DNA]</scope>
    <source>
        <strain evidence="1 2">KCCM 90028</strain>
    </source>
</reference>
<dbReference type="RefSeq" id="WP_347166940.1">
    <property type="nucleotide sequence ID" value="NZ_JBDNCH010000002.1"/>
</dbReference>
<dbReference type="EMBL" id="JBDNCH010000002">
    <property type="protein sequence ID" value="MEN9061911.1"/>
    <property type="molecule type" value="Genomic_DNA"/>
</dbReference>
<dbReference type="AlphaFoldDB" id="A0AAW9SN00"/>
<comment type="caution">
    <text evidence="1">The sequence shown here is derived from an EMBL/GenBank/DDBJ whole genome shotgun (WGS) entry which is preliminary data.</text>
</comment>
<gene>
    <name evidence="1" type="ORF">ABFB10_13710</name>
</gene>
<sequence>MRGLTRPARDFCLIRHGETTANADGIIAGITDVPLTAQGRDQARALAAGPRPDDLAVYASPLARARETARLAFPGRQVRLHPGLRERDWGVFEGRPLAEQPAREDTPDGGEPRADMLRRVEATILGICADQPGALPVLICHSGVIRAARVLWTTGHAGGRPRMQPRFCSARRGLT</sequence>
<dbReference type="EC" id="3.1.3.-" evidence="1"/>
<proteinExistence type="predicted"/>
<dbReference type="PANTHER" id="PTHR48100:SF44">
    <property type="entry name" value="PHOSPHATASE C1620.13-RELATED"/>
    <property type="match status" value="1"/>
</dbReference>
<dbReference type="InterPro" id="IPR050275">
    <property type="entry name" value="PGM_Phosphatase"/>
</dbReference>
<dbReference type="CDD" id="cd07067">
    <property type="entry name" value="HP_PGM_like"/>
    <property type="match status" value="1"/>
</dbReference>
<dbReference type="Proteomes" id="UP001428774">
    <property type="component" value="Unassembled WGS sequence"/>
</dbReference>
<dbReference type="Pfam" id="PF00300">
    <property type="entry name" value="His_Phos_1"/>
    <property type="match status" value="1"/>
</dbReference>
<dbReference type="InterPro" id="IPR029033">
    <property type="entry name" value="His_PPase_superfam"/>
</dbReference>
<keyword evidence="1" id="KW-0378">Hydrolase</keyword>
<dbReference type="Gene3D" id="3.40.50.1240">
    <property type="entry name" value="Phosphoglycerate mutase-like"/>
    <property type="match status" value="1"/>
</dbReference>
<keyword evidence="2" id="KW-1185">Reference proteome</keyword>
<dbReference type="GO" id="GO:0005829">
    <property type="term" value="C:cytosol"/>
    <property type="evidence" value="ECO:0007669"/>
    <property type="project" value="TreeGrafter"/>
</dbReference>
<dbReference type="InterPro" id="IPR001345">
    <property type="entry name" value="PG/BPGM_mutase_AS"/>
</dbReference>
<accession>A0AAW9SN00</accession>
<dbReference type="PANTHER" id="PTHR48100">
    <property type="entry name" value="BROAD-SPECIFICITY PHOSPHATASE YOR283W-RELATED"/>
    <property type="match status" value="1"/>
</dbReference>